<name>A0AAU9TVC2_EUPED</name>
<sequence length="102" mass="12177">MIMYPLFLKGYISIVVYIYSFEAGRLRSRWIRHEARLEDLREALELSLYKTWLLKSTRRWLQEGEMPYPGYCRSPGSGKCLPVLCNCAKLRELWKKMKNKVV</sequence>
<dbReference type="EMBL" id="CAKOGL010000008">
    <property type="protein sequence ID" value="CAH2089409.1"/>
    <property type="molecule type" value="Genomic_DNA"/>
</dbReference>
<dbReference type="AlphaFoldDB" id="A0AAU9TVC2"/>
<reference evidence="1" key="1">
    <citation type="submission" date="2022-03" db="EMBL/GenBank/DDBJ databases">
        <authorList>
            <person name="Tunstrom K."/>
        </authorList>
    </citation>
    <scope>NUCLEOTIDE SEQUENCE</scope>
</reference>
<dbReference type="Proteomes" id="UP001153954">
    <property type="component" value="Unassembled WGS sequence"/>
</dbReference>
<keyword evidence="2" id="KW-1185">Reference proteome</keyword>
<organism evidence="1 2">
    <name type="scientific">Euphydryas editha</name>
    <name type="common">Edith's checkerspot</name>
    <dbReference type="NCBI Taxonomy" id="104508"/>
    <lineage>
        <taxon>Eukaryota</taxon>
        <taxon>Metazoa</taxon>
        <taxon>Ecdysozoa</taxon>
        <taxon>Arthropoda</taxon>
        <taxon>Hexapoda</taxon>
        <taxon>Insecta</taxon>
        <taxon>Pterygota</taxon>
        <taxon>Neoptera</taxon>
        <taxon>Endopterygota</taxon>
        <taxon>Lepidoptera</taxon>
        <taxon>Glossata</taxon>
        <taxon>Ditrysia</taxon>
        <taxon>Papilionoidea</taxon>
        <taxon>Nymphalidae</taxon>
        <taxon>Nymphalinae</taxon>
        <taxon>Euphydryas</taxon>
    </lineage>
</organism>
<accession>A0AAU9TVC2</accession>
<proteinExistence type="predicted"/>
<gene>
    <name evidence="1" type="ORF">EEDITHA_LOCUS5464</name>
</gene>
<evidence type="ECO:0000313" key="2">
    <source>
        <dbReference type="Proteomes" id="UP001153954"/>
    </source>
</evidence>
<evidence type="ECO:0000313" key="1">
    <source>
        <dbReference type="EMBL" id="CAH2089409.1"/>
    </source>
</evidence>
<comment type="caution">
    <text evidence="1">The sequence shown here is derived from an EMBL/GenBank/DDBJ whole genome shotgun (WGS) entry which is preliminary data.</text>
</comment>
<protein>
    <submittedName>
        <fullName evidence="1">Uncharacterized protein</fullName>
    </submittedName>
</protein>